<organism evidence="9 10">
    <name type="scientific">Dimorphilus gyrociliatus</name>
    <dbReference type="NCBI Taxonomy" id="2664684"/>
    <lineage>
        <taxon>Eukaryota</taxon>
        <taxon>Metazoa</taxon>
        <taxon>Spiralia</taxon>
        <taxon>Lophotrochozoa</taxon>
        <taxon>Annelida</taxon>
        <taxon>Polychaeta</taxon>
        <taxon>Polychaeta incertae sedis</taxon>
        <taxon>Dinophilidae</taxon>
        <taxon>Dimorphilus</taxon>
    </lineage>
</organism>
<dbReference type="InterPro" id="IPR036259">
    <property type="entry name" value="MFS_trans_sf"/>
</dbReference>
<evidence type="ECO:0000259" key="8">
    <source>
        <dbReference type="PROSITE" id="PS50850"/>
    </source>
</evidence>
<feature type="transmembrane region" description="Helical" evidence="7">
    <location>
        <begin position="157"/>
        <end position="181"/>
    </location>
</feature>
<dbReference type="FunFam" id="1.20.1250.20:FF:000423">
    <property type="entry name" value="Putative inorganic phosphate cotransporter-like Protein"/>
    <property type="match status" value="1"/>
</dbReference>
<dbReference type="PANTHER" id="PTHR11662">
    <property type="entry name" value="SOLUTE CARRIER FAMILY 17"/>
    <property type="match status" value="1"/>
</dbReference>
<dbReference type="SUPFAM" id="SSF103473">
    <property type="entry name" value="MFS general substrate transporter"/>
    <property type="match status" value="1"/>
</dbReference>
<dbReference type="PANTHER" id="PTHR11662:SF456">
    <property type="entry name" value="VESICULAR GLUTAMATE TRANSPORTER, ISOFORM A"/>
    <property type="match status" value="1"/>
</dbReference>
<dbReference type="OrthoDB" id="2985014at2759"/>
<comment type="caution">
    <text evidence="9">The sequence shown here is derived from an EMBL/GenBank/DDBJ whole genome shotgun (WGS) entry which is preliminary data.</text>
</comment>
<dbReference type="AlphaFoldDB" id="A0A7I8V8K7"/>
<comment type="subcellular location">
    <subcellularLocation>
        <location evidence="1">Membrane</location>
        <topology evidence="1">Multi-pass membrane protein</topology>
    </subcellularLocation>
</comment>
<feature type="transmembrane region" description="Helical" evidence="7">
    <location>
        <begin position="379"/>
        <end position="396"/>
    </location>
</feature>
<evidence type="ECO:0000256" key="5">
    <source>
        <dbReference type="ARBA" id="ARBA00022989"/>
    </source>
</evidence>
<dbReference type="PROSITE" id="PS50850">
    <property type="entry name" value="MFS"/>
    <property type="match status" value="1"/>
</dbReference>
<dbReference type="GO" id="GO:0005326">
    <property type="term" value="F:neurotransmitter transmembrane transporter activity"/>
    <property type="evidence" value="ECO:0007669"/>
    <property type="project" value="TreeGrafter"/>
</dbReference>
<name>A0A7I8V8K7_9ANNE</name>
<dbReference type="FunFam" id="1.20.1250.20:FF:000003">
    <property type="entry name" value="Solute carrier family 17 member 3"/>
    <property type="match status" value="1"/>
</dbReference>
<evidence type="ECO:0000256" key="1">
    <source>
        <dbReference type="ARBA" id="ARBA00004141"/>
    </source>
</evidence>
<reference evidence="9 10" key="1">
    <citation type="submission" date="2020-08" db="EMBL/GenBank/DDBJ databases">
        <authorList>
            <person name="Hejnol A."/>
        </authorList>
    </citation>
    <scope>NUCLEOTIDE SEQUENCE [LARGE SCALE GENOMIC DNA]</scope>
</reference>
<feature type="domain" description="Major facilitator superfamily (MFS) profile" evidence="8">
    <location>
        <begin position="11"/>
        <end position="439"/>
    </location>
</feature>
<evidence type="ECO:0000256" key="4">
    <source>
        <dbReference type="ARBA" id="ARBA00022847"/>
    </source>
</evidence>
<dbReference type="GO" id="GO:0005313">
    <property type="term" value="F:L-glutamate transmembrane transporter activity"/>
    <property type="evidence" value="ECO:0007669"/>
    <property type="project" value="TreeGrafter"/>
</dbReference>
<evidence type="ECO:0000256" key="6">
    <source>
        <dbReference type="ARBA" id="ARBA00023136"/>
    </source>
</evidence>
<evidence type="ECO:0000256" key="3">
    <source>
        <dbReference type="ARBA" id="ARBA00022692"/>
    </source>
</evidence>
<sequence length="481" mass="53507">MDFYFPRRFIIVIMTSLGMIVIHAMRVNIAVTAITFLDKKPHTKVGTAEAVFNLPSVNWSSQMVGYLHSIFYTGYLFTQIPGGILAQMFPAHRIFGGCILVSCTLNLLLPICIEQVGYGMAAAVRALQGLSEGLLFPSSYAIMRHWVTPEEKSRMGSVVLTGVYSGAVIGLPISGFITHYLGWNYVYYFHGGIGIFWFIIWLFLGFEKPSHHRFISQDEIKHIEASQGQTAIVHEDDQVPWKQIFLSLPVNALNLCNFARSFIFFLLLTNEPEYLNVFGFTIAENGLYSAMPHLFMAIFSGLSGPMADYLINGGMVTPTQVRKLFTGIGFGMEGTCMLLLVFIRDGTLALIYLTIGVGFSGFSISGWQINHLDLSPRYASVLVGITTAVGTVAGILNPTLVGQMTKDQTVEQWQNVFLLSSCVLFFCTAFYSIFGSAKQQPWAEPVPKVQVQLKGNLLDGQQLYLPVKSQMDHETEKQKDQ</sequence>
<feature type="transmembrane region" description="Helical" evidence="7">
    <location>
        <begin position="324"/>
        <end position="343"/>
    </location>
</feature>
<keyword evidence="4" id="KW-0769">Symport</keyword>
<feature type="transmembrane region" description="Helical" evidence="7">
    <location>
        <begin position="252"/>
        <end position="270"/>
    </location>
</feature>
<dbReference type="GO" id="GO:0030672">
    <property type="term" value="C:synaptic vesicle membrane"/>
    <property type="evidence" value="ECO:0007669"/>
    <property type="project" value="TreeGrafter"/>
</dbReference>
<dbReference type="InterPro" id="IPR050382">
    <property type="entry name" value="MFS_Na/Anion_cotransporter"/>
</dbReference>
<dbReference type="EMBL" id="CAJFCJ010000002">
    <property type="protein sequence ID" value="CAD5111619.1"/>
    <property type="molecule type" value="Genomic_DNA"/>
</dbReference>
<dbReference type="InterPro" id="IPR020846">
    <property type="entry name" value="MFS_dom"/>
</dbReference>
<keyword evidence="3 7" id="KW-0812">Transmembrane</keyword>
<dbReference type="GO" id="GO:0050803">
    <property type="term" value="P:regulation of synapse structure or activity"/>
    <property type="evidence" value="ECO:0007669"/>
    <property type="project" value="TreeGrafter"/>
</dbReference>
<feature type="transmembrane region" description="Helical" evidence="7">
    <location>
        <begin position="9"/>
        <end position="37"/>
    </location>
</feature>
<feature type="transmembrane region" description="Helical" evidence="7">
    <location>
        <begin position="57"/>
        <end position="78"/>
    </location>
</feature>
<evidence type="ECO:0000256" key="2">
    <source>
        <dbReference type="ARBA" id="ARBA00022448"/>
    </source>
</evidence>
<evidence type="ECO:0000313" key="9">
    <source>
        <dbReference type="EMBL" id="CAD5111619.1"/>
    </source>
</evidence>
<dbReference type="GO" id="GO:0015293">
    <property type="term" value="F:symporter activity"/>
    <property type="evidence" value="ECO:0007669"/>
    <property type="project" value="UniProtKB-KW"/>
</dbReference>
<keyword evidence="5 7" id="KW-1133">Transmembrane helix</keyword>
<feature type="transmembrane region" description="Helical" evidence="7">
    <location>
        <begin position="349"/>
        <end position="367"/>
    </location>
</feature>
<keyword evidence="10" id="KW-1185">Reference proteome</keyword>
<protein>
    <submittedName>
        <fullName evidence="9">DgyrCDS914</fullName>
    </submittedName>
</protein>
<feature type="transmembrane region" description="Helical" evidence="7">
    <location>
        <begin position="90"/>
        <end position="109"/>
    </location>
</feature>
<feature type="transmembrane region" description="Helical" evidence="7">
    <location>
        <begin position="187"/>
        <end position="206"/>
    </location>
</feature>
<dbReference type="InterPro" id="IPR011701">
    <property type="entry name" value="MFS"/>
</dbReference>
<dbReference type="GO" id="GO:0035249">
    <property type="term" value="P:synaptic transmission, glutamatergic"/>
    <property type="evidence" value="ECO:0007669"/>
    <property type="project" value="TreeGrafter"/>
</dbReference>
<dbReference type="GO" id="GO:0060076">
    <property type="term" value="C:excitatory synapse"/>
    <property type="evidence" value="ECO:0007669"/>
    <property type="project" value="TreeGrafter"/>
</dbReference>
<accession>A0A7I8V8K7</accession>
<evidence type="ECO:0000313" key="10">
    <source>
        <dbReference type="Proteomes" id="UP000549394"/>
    </source>
</evidence>
<dbReference type="Gene3D" id="1.20.1250.20">
    <property type="entry name" value="MFS general substrate transporter like domains"/>
    <property type="match status" value="2"/>
</dbReference>
<dbReference type="Pfam" id="PF07690">
    <property type="entry name" value="MFS_1"/>
    <property type="match status" value="1"/>
</dbReference>
<gene>
    <name evidence="9" type="ORF">DGYR_LOCUS885</name>
</gene>
<evidence type="ECO:0000256" key="7">
    <source>
        <dbReference type="SAM" id="Phobius"/>
    </source>
</evidence>
<dbReference type="GO" id="GO:0098700">
    <property type="term" value="P:neurotransmitter loading into synaptic vesicle"/>
    <property type="evidence" value="ECO:0007669"/>
    <property type="project" value="TreeGrafter"/>
</dbReference>
<proteinExistence type="predicted"/>
<dbReference type="Proteomes" id="UP000549394">
    <property type="component" value="Unassembled WGS sequence"/>
</dbReference>
<keyword evidence="6 7" id="KW-0472">Membrane</keyword>
<feature type="transmembrane region" description="Helical" evidence="7">
    <location>
        <begin position="416"/>
        <end position="434"/>
    </location>
</feature>
<keyword evidence="2" id="KW-0813">Transport</keyword>